<accession>A0AAD7EED6</accession>
<feature type="transmembrane region" description="Helical" evidence="2">
    <location>
        <begin position="118"/>
        <end position="145"/>
    </location>
</feature>
<feature type="transmembrane region" description="Helical" evidence="2">
    <location>
        <begin position="89"/>
        <end position="111"/>
    </location>
</feature>
<comment type="caution">
    <text evidence="4">The sequence shown here is derived from an EMBL/GenBank/DDBJ whole genome shotgun (WGS) entry which is preliminary data.</text>
</comment>
<evidence type="ECO:0000313" key="5">
    <source>
        <dbReference type="Proteomes" id="UP001218218"/>
    </source>
</evidence>
<dbReference type="AlphaFoldDB" id="A0AAD7EED6"/>
<keyword evidence="2" id="KW-1133">Transmembrane helix</keyword>
<dbReference type="EMBL" id="JARIHO010000067">
    <property type="protein sequence ID" value="KAJ7314504.1"/>
    <property type="molecule type" value="Genomic_DNA"/>
</dbReference>
<sequence>MGQYDDLLGSILISSWLSAILYGMVVCKTWEYLRWNPPSEDSRARKALLLCCTVSSSIAMVAQLANVYYPTVTFWGNTVAIQTQYWPVPVYVMGNSLTGAMVETFLIYRVYQLTKSLWITLFLAVWVVIGLVGAVMVSVIIAMASEIASRHEAATAALIWTVGTAVGDILIAVALIWKLITMRTSYKSTNSLIHRLIIGAIQTGSTTSTVAVATMVAYYIRKDSSNVPTAFHYLIGPLYMLTLLYNFNLRRYRAGLSRSGSRRSETRLTALDAMGMDGIHVHRTAVVSIDSPATNAPRSTVDTAKVSPDTRGVTFSAKRGSTDLQDGDNSSR</sequence>
<dbReference type="PANTHER" id="PTHR40465">
    <property type="entry name" value="CHROMOSOME 1, WHOLE GENOME SHOTGUN SEQUENCE"/>
    <property type="match status" value="1"/>
</dbReference>
<dbReference type="InterPro" id="IPR045339">
    <property type="entry name" value="DUF6534"/>
</dbReference>
<organism evidence="4 5">
    <name type="scientific">Mycena albidolilacea</name>
    <dbReference type="NCBI Taxonomy" id="1033008"/>
    <lineage>
        <taxon>Eukaryota</taxon>
        <taxon>Fungi</taxon>
        <taxon>Dikarya</taxon>
        <taxon>Basidiomycota</taxon>
        <taxon>Agaricomycotina</taxon>
        <taxon>Agaricomycetes</taxon>
        <taxon>Agaricomycetidae</taxon>
        <taxon>Agaricales</taxon>
        <taxon>Marasmiineae</taxon>
        <taxon>Mycenaceae</taxon>
        <taxon>Mycena</taxon>
    </lineage>
</organism>
<dbReference type="PANTHER" id="PTHR40465:SF1">
    <property type="entry name" value="DUF6534 DOMAIN-CONTAINING PROTEIN"/>
    <property type="match status" value="1"/>
</dbReference>
<feature type="compositionally biased region" description="Polar residues" evidence="1">
    <location>
        <begin position="322"/>
        <end position="332"/>
    </location>
</feature>
<evidence type="ECO:0000256" key="1">
    <source>
        <dbReference type="SAM" id="MobiDB-lite"/>
    </source>
</evidence>
<feature type="region of interest" description="Disordered" evidence="1">
    <location>
        <begin position="292"/>
        <end position="332"/>
    </location>
</feature>
<reference evidence="4" key="1">
    <citation type="submission" date="2023-03" db="EMBL/GenBank/DDBJ databases">
        <title>Massive genome expansion in bonnet fungi (Mycena s.s.) driven by repeated elements and novel gene families across ecological guilds.</title>
        <authorList>
            <consortium name="Lawrence Berkeley National Laboratory"/>
            <person name="Harder C.B."/>
            <person name="Miyauchi S."/>
            <person name="Viragh M."/>
            <person name="Kuo A."/>
            <person name="Thoen E."/>
            <person name="Andreopoulos B."/>
            <person name="Lu D."/>
            <person name="Skrede I."/>
            <person name="Drula E."/>
            <person name="Henrissat B."/>
            <person name="Morin E."/>
            <person name="Kohler A."/>
            <person name="Barry K."/>
            <person name="LaButti K."/>
            <person name="Morin E."/>
            <person name="Salamov A."/>
            <person name="Lipzen A."/>
            <person name="Mereny Z."/>
            <person name="Hegedus B."/>
            <person name="Baldrian P."/>
            <person name="Stursova M."/>
            <person name="Weitz H."/>
            <person name="Taylor A."/>
            <person name="Grigoriev I.V."/>
            <person name="Nagy L.G."/>
            <person name="Martin F."/>
            <person name="Kauserud H."/>
        </authorList>
    </citation>
    <scope>NUCLEOTIDE SEQUENCE</scope>
    <source>
        <strain evidence="4">CBHHK002</strain>
    </source>
</reference>
<feature type="transmembrane region" description="Helical" evidence="2">
    <location>
        <begin position="6"/>
        <end position="26"/>
    </location>
</feature>
<name>A0AAD7EED6_9AGAR</name>
<feature type="transmembrane region" description="Helical" evidence="2">
    <location>
        <begin position="230"/>
        <end position="249"/>
    </location>
</feature>
<feature type="transmembrane region" description="Helical" evidence="2">
    <location>
        <begin position="192"/>
        <end position="218"/>
    </location>
</feature>
<evidence type="ECO:0000256" key="2">
    <source>
        <dbReference type="SAM" id="Phobius"/>
    </source>
</evidence>
<protein>
    <recommendedName>
        <fullName evidence="3">DUF6534 domain-containing protein</fullName>
    </recommendedName>
</protein>
<evidence type="ECO:0000259" key="3">
    <source>
        <dbReference type="Pfam" id="PF20152"/>
    </source>
</evidence>
<feature type="transmembrane region" description="Helical" evidence="2">
    <location>
        <begin position="157"/>
        <end position="180"/>
    </location>
</feature>
<feature type="domain" description="DUF6534" evidence="3">
    <location>
        <begin position="165"/>
        <end position="252"/>
    </location>
</feature>
<keyword evidence="5" id="KW-1185">Reference proteome</keyword>
<feature type="compositionally biased region" description="Polar residues" evidence="1">
    <location>
        <begin position="292"/>
        <end position="302"/>
    </location>
</feature>
<keyword evidence="2" id="KW-0812">Transmembrane</keyword>
<keyword evidence="2" id="KW-0472">Membrane</keyword>
<evidence type="ECO:0000313" key="4">
    <source>
        <dbReference type="EMBL" id="KAJ7314504.1"/>
    </source>
</evidence>
<proteinExistence type="predicted"/>
<dbReference type="Proteomes" id="UP001218218">
    <property type="component" value="Unassembled WGS sequence"/>
</dbReference>
<gene>
    <name evidence="4" type="ORF">DFH08DRAFT_432218</name>
</gene>
<feature type="transmembrane region" description="Helical" evidence="2">
    <location>
        <begin position="47"/>
        <end position="69"/>
    </location>
</feature>
<dbReference type="Pfam" id="PF20152">
    <property type="entry name" value="DUF6534"/>
    <property type="match status" value="1"/>
</dbReference>